<sequence>MDVKTYVSRLLEDLAHVTSGEERDAFDPTWLRGYVAGVATAAQYALESERESER</sequence>
<comment type="caution">
    <text evidence="1">The sequence shown here is derived from an EMBL/GenBank/DDBJ whole genome shotgun (WGS) entry which is preliminary data.</text>
</comment>
<evidence type="ECO:0000313" key="2">
    <source>
        <dbReference type="Proteomes" id="UP000697330"/>
    </source>
</evidence>
<gene>
    <name evidence="1" type="ORF">K8U72_10170</name>
</gene>
<reference evidence="1" key="2">
    <citation type="submission" date="2021-09" db="EMBL/GenBank/DDBJ databases">
        <authorList>
            <person name="Gilroy R."/>
        </authorList>
    </citation>
    <scope>NUCLEOTIDE SEQUENCE</scope>
    <source>
        <strain evidence="1">CHK124-7917</strain>
    </source>
</reference>
<name>A0A921GHI2_9ACTN</name>
<dbReference type="RefSeq" id="WP_274959692.1">
    <property type="nucleotide sequence ID" value="NZ_DYWQ01000156.1"/>
</dbReference>
<dbReference type="AlphaFoldDB" id="A0A921GHI2"/>
<accession>A0A921GHI2</accession>
<proteinExistence type="predicted"/>
<organism evidence="1 2">
    <name type="scientific">Thermophilibacter provencensis</name>
    <dbReference type="NCBI Taxonomy" id="1852386"/>
    <lineage>
        <taxon>Bacteria</taxon>
        <taxon>Bacillati</taxon>
        <taxon>Actinomycetota</taxon>
        <taxon>Coriobacteriia</taxon>
        <taxon>Coriobacteriales</taxon>
        <taxon>Atopobiaceae</taxon>
        <taxon>Thermophilibacter</taxon>
    </lineage>
</organism>
<evidence type="ECO:0000313" key="1">
    <source>
        <dbReference type="EMBL" id="HJF46126.1"/>
    </source>
</evidence>
<dbReference type="Proteomes" id="UP000697330">
    <property type="component" value="Unassembled WGS sequence"/>
</dbReference>
<dbReference type="EMBL" id="DYWQ01000156">
    <property type="protein sequence ID" value="HJF46126.1"/>
    <property type="molecule type" value="Genomic_DNA"/>
</dbReference>
<protein>
    <submittedName>
        <fullName evidence="1">Uncharacterized protein</fullName>
    </submittedName>
</protein>
<reference evidence="1" key="1">
    <citation type="journal article" date="2021" name="PeerJ">
        <title>Extensive microbial diversity within the chicken gut microbiome revealed by metagenomics and culture.</title>
        <authorList>
            <person name="Gilroy R."/>
            <person name="Ravi A."/>
            <person name="Getino M."/>
            <person name="Pursley I."/>
            <person name="Horton D.L."/>
            <person name="Alikhan N.F."/>
            <person name="Baker D."/>
            <person name="Gharbi K."/>
            <person name="Hall N."/>
            <person name="Watson M."/>
            <person name="Adriaenssens E.M."/>
            <person name="Foster-Nyarko E."/>
            <person name="Jarju S."/>
            <person name="Secka A."/>
            <person name="Antonio M."/>
            <person name="Oren A."/>
            <person name="Chaudhuri R.R."/>
            <person name="La Ragione R."/>
            <person name="Hildebrand F."/>
            <person name="Pallen M.J."/>
        </authorList>
    </citation>
    <scope>NUCLEOTIDE SEQUENCE</scope>
    <source>
        <strain evidence="1">CHK124-7917</strain>
    </source>
</reference>